<accession>A0A1Z1M7N2</accession>
<organism evidence="2">
    <name type="scientific">Bostrychia moritziana</name>
    <name type="common">Red alga</name>
    <name type="synonym">Polysiphonia moritziana</name>
    <dbReference type="NCBI Taxonomy" id="103713"/>
    <lineage>
        <taxon>Eukaryota</taxon>
        <taxon>Rhodophyta</taxon>
        <taxon>Florideophyceae</taxon>
        <taxon>Rhodymeniophycidae</taxon>
        <taxon>Ceramiales</taxon>
        <taxon>Rhodomelaceae</taxon>
        <taxon>Bostrychia</taxon>
    </lineage>
</organism>
<keyword evidence="1" id="KW-1133">Transmembrane helix</keyword>
<keyword evidence="1" id="KW-0472">Membrane</keyword>
<feature type="transmembrane region" description="Helical" evidence="1">
    <location>
        <begin position="6"/>
        <end position="32"/>
    </location>
</feature>
<dbReference type="GeneID" id="33354860"/>
<dbReference type="RefSeq" id="YP_009393202.1">
    <property type="nucleotide sequence ID" value="NC_035266.1"/>
</dbReference>
<name>A0A1Z1M7N2_BOSMO</name>
<dbReference type="AlphaFoldDB" id="A0A1Z1M7N2"/>
<keyword evidence="1" id="KW-0812">Transmembrane</keyword>
<evidence type="ECO:0000313" key="2">
    <source>
        <dbReference type="EMBL" id="ARW61764.1"/>
    </source>
</evidence>
<gene>
    <name evidence="2" type="primary">orf34b</name>
</gene>
<keyword evidence="2" id="KW-0934">Plastid</keyword>
<proteinExistence type="predicted"/>
<geneLocation type="chloroplast" evidence="2"/>
<dbReference type="EMBL" id="MF101419">
    <property type="protein sequence ID" value="ARW61764.1"/>
    <property type="molecule type" value="Genomic_DNA"/>
</dbReference>
<sequence>MIYINIIYFFYNAYKLSYFYFILLIVDFIIILKF</sequence>
<protein>
    <submittedName>
        <fullName evidence="2">Uncharacterized protein</fullName>
    </submittedName>
</protein>
<reference evidence="2" key="1">
    <citation type="journal article" date="2017" name="J. Phycol.">
        <title>Analysis of chloroplast genomes and a supermatrix inform reclassification of the Rhodomelaceae (Rhodophyta).</title>
        <authorList>
            <person name="Diaz-Tapia P."/>
            <person name="Maggs C.A."/>
            <person name="West J.A."/>
            <person name="Verbruggen H."/>
        </authorList>
    </citation>
    <scope>NUCLEOTIDE SEQUENCE</scope>
    <source>
        <strain evidence="2">JW3660</strain>
    </source>
</reference>
<evidence type="ECO:0000256" key="1">
    <source>
        <dbReference type="SAM" id="Phobius"/>
    </source>
</evidence>
<keyword evidence="2" id="KW-0150">Chloroplast</keyword>